<reference evidence="1 2" key="1">
    <citation type="journal article" date="2017" name="Antonie Van Leeuwenhoek">
        <title>Rhizobium rhizosphaerae sp. nov., a novel species isolated from rice rhizosphere.</title>
        <authorList>
            <person name="Zhao J.J."/>
            <person name="Zhang J."/>
            <person name="Zhang R.J."/>
            <person name="Zhang C.W."/>
            <person name="Yin H.Q."/>
            <person name="Zhang X.X."/>
        </authorList>
    </citation>
    <scope>NUCLEOTIDE SEQUENCE [LARGE SCALE GENOMIC DNA]</scope>
    <source>
        <strain evidence="1 2">S18K6</strain>
    </source>
</reference>
<dbReference type="RefSeq" id="WP_007989486.1">
    <property type="nucleotide sequence ID" value="NZ_BAEM01000040.1"/>
</dbReference>
<gene>
    <name evidence="1" type="ORF">GCHA_3095</name>
</gene>
<dbReference type="AlphaFoldDB" id="A0AAV3V269"/>
<protein>
    <recommendedName>
        <fullName evidence="3">HNH endonuclease</fullName>
    </recommendedName>
</protein>
<proteinExistence type="predicted"/>
<comment type="caution">
    <text evidence="1">The sequence shown here is derived from an EMBL/GenBank/DDBJ whole genome shotgun (WGS) entry which is preliminary data.</text>
</comment>
<organism evidence="1 2">
    <name type="scientific">Paraglaciecola chathamensis S18K6</name>
    <dbReference type="NCBI Taxonomy" id="1127672"/>
    <lineage>
        <taxon>Bacteria</taxon>
        <taxon>Pseudomonadati</taxon>
        <taxon>Pseudomonadota</taxon>
        <taxon>Gammaproteobacteria</taxon>
        <taxon>Alteromonadales</taxon>
        <taxon>Alteromonadaceae</taxon>
        <taxon>Paraglaciecola</taxon>
    </lineage>
</organism>
<dbReference type="Proteomes" id="UP000006320">
    <property type="component" value="Unassembled WGS sequence"/>
</dbReference>
<sequence>MAKLKPVTCRECGHRRVKALVTHPITGKQRRTTVKLCQECHSKTIDYPFFNSSFGQWLRRAFQRQCTNSIPRDTHELRGILYLWKFYRIACGFHSDGEEVSKTYDYQLCHIDPVKGDDGSVGRLVSSNLIIAPAKLNRELSNIPYPYTSRESVSLGDSISDDNFVSICRERYDIPLLISEFCLMPVKRGKDLPVFKSNGVDVATTLSKELKRLGYPISHIIPMVVGAEERAIDIYDTFFKVGGTLACNLLIKDGMKCASSWIEYDFLTPYERNKLNKAKRETRKNEEEEWW</sequence>
<evidence type="ECO:0008006" key="3">
    <source>
        <dbReference type="Google" id="ProtNLM"/>
    </source>
</evidence>
<name>A0AAV3V269_9ALTE</name>
<dbReference type="EMBL" id="BAEM01000040">
    <property type="protein sequence ID" value="GAC11036.1"/>
    <property type="molecule type" value="Genomic_DNA"/>
</dbReference>
<evidence type="ECO:0000313" key="2">
    <source>
        <dbReference type="Proteomes" id="UP000006320"/>
    </source>
</evidence>
<evidence type="ECO:0000313" key="1">
    <source>
        <dbReference type="EMBL" id="GAC11036.1"/>
    </source>
</evidence>
<accession>A0AAV3V269</accession>